<accession>A0A1V3WMT0</accession>
<organism evidence="2 3">
    <name type="scientific">Mycobacterium kansasii</name>
    <dbReference type="NCBI Taxonomy" id="1768"/>
    <lineage>
        <taxon>Bacteria</taxon>
        <taxon>Bacillati</taxon>
        <taxon>Actinomycetota</taxon>
        <taxon>Actinomycetes</taxon>
        <taxon>Mycobacteriales</taxon>
        <taxon>Mycobacteriaceae</taxon>
        <taxon>Mycobacterium</taxon>
    </lineage>
</organism>
<reference evidence="2 3" key="1">
    <citation type="submission" date="2017-02" db="EMBL/GenBank/DDBJ databases">
        <title>Complete genome sequences of Mycobacterium kansasii strains isolated from rhesus macaques.</title>
        <authorList>
            <person name="Panda A."/>
            <person name="Nagaraj S."/>
            <person name="Zhao X."/>
            <person name="Tettelin H."/>
            <person name="Detolla L.J."/>
        </authorList>
    </citation>
    <scope>NUCLEOTIDE SEQUENCE [LARGE SCALE GENOMIC DNA]</scope>
    <source>
        <strain evidence="2 3">11-3469</strain>
    </source>
</reference>
<dbReference type="Proteomes" id="UP000188532">
    <property type="component" value="Unassembled WGS sequence"/>
</dbReference>
<protein>
    <submittedName>
        <fullName evidence="2">Uncharacterized protein</fullName>
    </submittedName>
</protein>
<proteinExistence type="predicted"/>
<evidence type="ECO:0000313" key="2">
    <source>
        <dbReference type="EMBL" id="OOK68245.1"/>
    </source>
</evidence>
<name>A0A1V3WMT0_MYCKA</name>
<evidence type="ECO:0000256" key="1">
    <source>
        <dbReference type="SAM" id="MobiDB-lite"/>
    </source>
</evidence>
<comment type="caution">
    <text evidence="2">The sequence shown here is derived from an EMBL/GenBank/DDBJ whole genome shotgun (WGS) entry which is preliminary data.</text>
</comment>
<sequence>MRIMLADKMIEPRIPGSDSRRSQPNDVTSQHEGPYRHHSRWRNIDVMTRGSGEVPSGTCR</sequence>
<evidence type="ECO:0000313" key="3">
    <source>
        <dbReference type="Proteomes" id="UP000188532"/>
    </source>
</evidence>
<dbReference type="EMBL" id="MVBN01000008">
    <property type="protein sequence ID" value="OOK68245.1"/>
    <property type="molecule type" value="Genomic_DNA"/>
</dbReference>
<feature type="region of interest" description="Disordered" evidence="1">
    <location>
        <begin position="1"/>
        <end position="60"/>
    </location>
</feature>
<gene>
    <name evidence="2" type="ORF">BZL29_6928</name>
</gene>
<dbReference type="AlphaFoldDB" id="A0A1V3WMT0"/>